<dbReference type="PANTHER" id="PTHR43179:SF12">
    <property type="entry name" value="GALACTOFURANOSYLTRANSFERASE GLFT2"/>
    <property type="match status" value="1"/>
</dbReference>
<dbReference type="Proteomes" id="UP000198755">
    <property type="component" value="Unassembled WGS sequence"/>
</dbReference>
<dbReference type="RefSeq" id="WP_139223682.1">
    <property type="nucleotide sequence ID" value="NZ_FOSN01000019.1"/>
</dbReference>
<dbReference type="AlphaFoldDB" id="A0A1I4C6X5"/>
<dbReference type="SUPFAM" id="SSF53448">
    <property type="entry name" value="Nucleotide-diphospho-sugar transferases"/>
    <property type="match status" value="1"/>
</dbReference>
<organism evidence="4 5">
    <name type="scientific">Methylocapsa palsarum</name>
    <dbReference type="NCBI Taxonomy" id="1612308"/>
    <lineage>
        <taxon>Bacteria</taxon>
        <taxon>Pseudomonadati</taxon>
        <taxon>Pseudomonadota</taxon>
        <taxon>Alphaproteobacteria</taxon>
        <taxon>Hyphomicrobiales</taxon>
        <taxon>Beijerinckiaceae</taxon>
        <taxon>Methylocapsa</taxon>
    </lineage>
</organism>
<reference evidence="4 5" key="1">
    <citation type="submission" date="2016-10" db="EMBL/GenBank/DDBJ databases">
        <authorList>
            <person name="de Groot N.N."/>
        </authorList>
    </citation>
    <scope>NUCLEOTIDE SEQUENCE [LARGE SCALE GENOMIC DNA]</scope>
    <source>
        <strain evidence="4 5">NE2</strain>
    </source>
</reference>
<evidence type="ECO:0000256" key="3">
    <source>
        <dbReference type="ARBA" id="ARBA00022679"/>
    </source>
</evidence>
<keyword evidence="5" id="KW-1185">Reference proteome</keyword>
<name>A0A1I4C6X5_9HYPH</name>
<dbReference type="EMBL" id="FOSN01000019">
    <property type="protein sequence ID" value="SFK76888.1"/>
    <property type="molecule type" value="Genomic_DNA"/>
</dbReference>
<comment type="similarity">
    <text evidence="1">Belongs to the glycosyltransferase 2 family.</text>
</comment>
<dbReference type="GO" id="GO:0016757">
    <property type="term" value="F:glycosyltransferase activity"/>
    <property type="evidence" value="ECO:0007669"/>
    <property type="project" value="UniProtKB-KW"/>
</dbReference>
<dbReference type="PANTHER" id="PTHR43179">
    <property type="entry name" value="RHAMNOSYLTRANSFERASE WBBL"/>
    <property type="match status" value="1"/>
</dbReference>
<dbReference type="STRING" id="1612308.SAMN05444581_1195"/>
<evidence type="ECO:0000256" key="2">
    <source>
        <dbReference type="ARBA" id="ARBA00022676"/>
    </source>
</evidence>
<accession>A0A1I4C6X5</accession>
<protein>
    <submittedName>
        <fullName evidence="4">Glycosyltransferase, GT2 family</fullName>
    </submittedName>
</protein>
<gene>
    <name evidence="4" type="ORF">SAMN05444581_1195</name>
</gene>
<dbReference type="InterPro" id="IPR029044">
    <property type="entry name" value="Nucleotide-diphossugar_trans"/>
</dbReference>
<evidence type="ECO:0000256" key="1">
    <source>
        <dbReference type="ARBA" id="ARBA00006739"/>
    </source>
</evidence>
<evidence type="ECO:0000313" key="4">
    <source>
        <dbReference type="EMBL" id="SFK76888.1"/>
    </source>
</evidence>
<dbReference type="OrthoDB" id="9771846at2"/>
<evidence type="ECO:0000313" key="5">
    <source>
        <dbReference type="Proteomes" id="UP000198755"/>
    </source>
</evidence>
<keyword evidence="3 4" id="KW-0808">Transferase</keyword>
<proteinExistence type="inferred from homology"/>
<dbReference type="Gene3D" id="3.90.550.10">
    <property type="entry name" value="Spore Coat Polysaccharide Biosynthesis Protein SpsA, Chain A"/>
    <property type="match status" value="1"/>
</dbReference>
<sequence length="364" mass="39752">MQQESVPASSKDESAIPVLIVAYRNAADVKACLEAIGRMDQSPPMDVFICENGGRDAFDRLVASLTGPGGPCEADLAPPMVASPRFVQVTQLCLRAVASARPIRVHIGEAIDNLGYAGGVNAFLEPLLRTSGWPGVWVLNPDTEPAPAALGELVRYAAAHERGMVGSRLRPRESADIVITRGLAWSKWRAGTRLVDRLASASVEPDPEQVDLRLDAPSGASMYVTRDCIARIGVMDERYFLYFEDLDWGLRAKRNGPVGYAHRSIVVHDGGTTIGSASSWRQRSQLSVYLDFRNRLAFVRRYYPNWLAWTILIEVLEIANLARLFAFGNVGAAARGLSAGLRGASGRPNEIVRAHLMSTRERTP</sequence>
<keyword evidence="2" id="KW-0328">Glycosyltransferase</keyword>